<evidence type="ECO:0000256" key="1">
    <source>
        <dbReference type="ARBA" id="ARBA00022801"/>
    </source>
</evidence>
<dbReference type="PANTHER" id="PTHR48081:SF8">
    <property type="entry name" value="ALPHA_BETA HYDROLASE FOLD-3 DOMAIN-CONTAINING PROTEIN-RELATED"/>
    <property type="match status" value="1"/>
</dbReference>
<feature type="domain" description="Alpha/beta hydrolase fold-3" evidence="2">
    <location>
        <begin position="70"/>
        <end position="269"/>
    </location>
</feature>
<proteinExistence type="predicted"/>
<dbReference type="OrthoDB" id="9806180at2"/>
<dbReference type="InterPro" id="IPR029058">
    <property type="entry name" value="AB_hydrolase_fold"/>
</dbReference>
<evidence type="ECO:0000313" key="4">
    <source>
        <dbReference type="Proteomes" id="UP000253977"/>
    </source>
</evidence>
<dbReference type="GO" id="GO:0016787">
    <property type="term" value="F:hydrolase activity"/>
    <property type="evidence" value="ECO:0007669"/>
    <property type="project" value="UniProtKB-KW"/>
</dbReference>
<dbReference type="InterPro" id="IPR013094">
    <property type="entry name" value="AB_hydrolase_3"/>
</dbReference>
<dbReference type="PANTHER" id="PTHR48081">
    <property type="entry name" value="AB HYDROLASE SUPERFAMILY PROTEIN C4A8.06C"/>
    <property type="match status" value="1"/>
</dbReference>
<dbReference type="InterPro" id="IPR050300">
    <property type="entry name" value="GDXG_lipolytic_enzyme"/>
</dbReference>
<reference evidence="3 4" key="1">
    <citation type="submission" date="2018-07" db="EMBL/GenBank/DDBJ databases">
        <title>Thalassococcus profundi sp. nov., a marine bacterium isolated from deep seawater of Okinawa Trough.</title>
        <authorList>
            <person name="Yu M."/>
        </authorList>
    </citation>
    <scope>NUCLEOTIDE SEQUENCE [LARGE SCALE GENOMIC DNA]</scope>
    <source>
        <strain evidence="3 4">WRAS1</strain>
    </source>
</reference>
<name>A0A369TKI3_9RHOB</name>
<evidence type="ECO:0000259" key="2">
    <source>
        <dbReference type="Pfam" id="PF07859"/>
    </source>
</evidence>
<sequence>MSWQLRLLNAQLRWLAKPHLARTPGPVEADRDLRRSARLFLRQPPYLRHVIRPGGLHWISAGPCRDRKVILYFHGGGYVSGAPETHRGPVARLSLLSGVEVCLPVYRLAQDAALPAAFDDALGAYRALLALGYAPRDIVLGGDSAGGGLALALLAWCCGAGLAPAGAFAFSPWTDLARTAPSLVENARADPMLPVARIAELIDICLAGHDARDPRVSPLYADFPGAPPVRLSVGLTEILRDDTLRMAARLEQFGAQVTVETQATAPHVWPLLDGWIPEARATLRRTAGFVQSLLDDTSR</sequence>
<comment type="caution">
    <text evidence="3">The sequence shown here is derived from an EMBL/GenBank/DDBJ whole genome shotgun (WGS) entry which is preliminary data.</text>
</comment>
<dbReference type="EMBL" id="QPMK01000013">
    <property type="protein sequence ID" value="RDD65352.1"/>
    <property type="molecule type" value="Genomic_DNA"/>
</dbReference>
<evidence type="ECO:0000313" key="3">
    <source>
        <dbReference type="EMBL" id="RDD65352.1"/>
    </source>
</evidence>
<protein>
    <submittedName>
        <fullName evidence="3">Steryl acetyl hydrolase</fullName>
    </submittedName>
</protein>
<dbReference type="Proteomes" id="UP000253977">
    <property type="component" value="Unassembled WGS sequence"/>
</dbReference>
<dbReference type="SUPFAM" id="SSF53474">
    <property type="entry name" value="alpha/beta-Hydrolases"/>
    <property type="match status" value="1"/>
</dbReference>
<keyword evidence="1 3" id="KW-0378">Hydrolase</keyword>
<organism evidence="3 4">
    <name type="scientific">Thalassococcus profundi</name>
    <dbReference type="NCBI Taxonomy" id="2282382"/>
    <lineage>
        <taxon>Bacteria</taxon>
        <taxon>Pseudomonadati</taxon>
        <taxon>Pseudomonadota</taxon>
        <taxon>Alphaproteobacteria</taxon>
        <taxon>Rhodobacterales</taxon>
        <taxon>Roseobacteraceae</taxon>
        <taxon>Thalassococcus</taxon>
    </lineage>
</organism>
<dbReference type="Gene3D" id="3.40.50.1820">
    <property type="entry name" value="alpha/beta hydrolase"/>
    <property type="match status" value="1"/>
</dbReference>
<dbReference type="RefSeq" id="WP_114511922.1">
    <property type="nucleotide sequence ID" value="NZ_QPMK01000013.1"/>
</dbReference>
<keyword evidence="4" id="KW-1185">Reference proteome</keyword>
<accession>A0A369TKI3</accession>
<dbReference type="AlphaFoldDB" id="A0A369TKI3"/>
<dbReference type="Pfam" id="PF07859">
    <property type="entry name" value="Abhydrolase_3"/>
    <property type="match status" value="1"/>
</dbReference>
<gene>
    <name evidence="3" type="ORF">DU478_15740</name>
</gene>